<dbReference type="InterPro" id="IPR014545">
    <property type="entry name" value="UCP028415"/>
</dbReference>
<proteinExistence type="predicted"/>
<dbReference type="EMBL" id="VOHK01000001">
    <property type="protein sequence ID" value="TWT23711.1"/>
    <property type="molecule type" value="Genomic_DNA"/>
</dbReference>
<evidence type="ECO:0000259" key="2">
    <source>
        <dbReference type="Pfam" id="PF10030"/>
    </source>
</evidence>
<keyword evidence="1" id="KW-1133">Transmembrane helix</keyword>
<dbReference type="Proteomes" id="UP000319980">
    <property type="component" value="Unassembled WGS sequence"/>
</dbReference>
<dbReference type="InterPro" id="IPR019262">
    <property type="entry name" value="DUF2272"/>
</dbReference>
<evidence type="ECO:0000256" key="1">
    <source>
        <dbReference type="SAM" id="Phobius"/>
    </source>
</evidence>
<feature type="transmembrane region" description="Helical" evidence="1">
    <location>
        <begin position="36"/>
        <end position="60"/>
    </location>
</feature>
<keyword evidence="1" id="KW-0812">Transmembrane</keyword>
<dbReference type="AlphaFoldDB" id="A0A5C5UBM8"/>
<gene>
    <name evidence="3" type="ORF">FQY83_03605</name>
</gene>
<dbReference type="Pfam" id="PF10030">
    <property type="entry name" value="DUF2272"/>
    <property type="match status" value="1"/>
</dbReference>
<sequence>MLWRHRAGSRAPFYAPADVPSAPASSIDRPSSWSTVVAMSMPLFLFLRCGLLAALLAWAWPAAAADPCPSLRGQTASPSPAVRIAAAACEEHRLWYRPFVDADGRIAGTRVREAEASPLANGQVAWQRVVDYWRGSGLLGSAGGSGQCASGPSSCRMFVVDTPWSAAFISWVMRTARIPGFSSSPSHVRYVRQAYRAPQASAWRFADPATTAAAQGDLLCYVRVPSRTFGFDGLGARIAGSDAGLDMHCDIVVGADTADGHVAYLVGGNVVDGVTMRLLRLAPDGRFEGLPTRAPGDVECSPDAQAACNASRQDWAVLLQLRPEHELVALAAPPPGTRVAWAEGARAAAP</sequence>
<dbReference type="PIRSF" id="PIRSF028415">
    <property type="entry name" value="UCP028415"/>
    <property type="match status" value="1"/>
</dbReference>
<organism evidence="3 4">
    <name type="scientific">Luteimonas marina</name>
    <dbReference type="NCBI Taxonomy" id="488485"/>
    <lineage>
        <taxon>Bacteria</taxon>
        <taxon>Pseudomonadati</taxon>
        <taxon>Pseudomonadota</taxon>
        <taxon>Gammaproteobacteria</taxon>
        <taxon>Lysobacterales</taxon>
        <taxon>Lysobacteraceae</taxon>
        <taxon>Luteimonas</taxon>
    </lineage>
</organism>
<protein>
    <submittedName>
        <fullName evidence="3">DUF2272 domain-containing protein</fullName>
    </submittedName>
</protein>
<accession>A0A5C5UBM8</accession>
<reference evidence="3 4" key="1">
    <citation type="journal article" date="2008" name="Int. J. Syst. Evol. Microbiol.">
        <title>Luteimonas marina sp. nov., isolated from seawater.</title>
        <authorList>
            <person name="Baik K.S."/>
            <person name="Park S.C."/>
            <person name="Kim M.S."/>
            <person name="Kim E.M."/>
            <person name="Park C."/>
            <person name="Chun J."/>
            <person name="Seong C.N."/>
        </authorList>
    </citation>
    <scope>NUCLEOTIDE SEQUENCE [LARGE SCALE GENOMIC DNA]</scope>
    <source>
        <strain evidence="3 4">FR1330</strain>
    </source>
</reference>
<evidence type="ECO:0000313" key="4">
    <source>
        <dbReference type="Proteomes" id="UP000319980"/>
    </source>
</evidence>
<name>A0A5C5UBM8_9GAMM</name>
<comment type="caution">
    <text evidence="3">The sequence shown here is derived from an EMBL/GenBank/DDBJ whole genome shotgun (WGS) entry which is preliminary data.</text>
</comment>
<feature type="domain" description="DUF2272" evidence="2">
    <location>
        <begin position="122"/>
        <end position="321"/>
    </location>
</feature>
<evidence type="ECO:0000313" key="3">
    <source>
        <dbReference type="EMBL" id="TWT23711.1"/>
    </source>
</evidence>
<keyword evidence="1" id="KW-0472">Membrane</keyword>
<keyword evidence="4" id="KW-1185">Reference proteome</keyword>